<dbReference type="InterPro" id="IPR036249">
    <property type="entry name" value="Thioredoxin-like_sf"/>
</dbReference>
<proteinExistence type="predicted"/>
<reference evidence="1" key="1">
    <citation type="submission" date="2021-02" db="EMBL/GenBank/DDBJ databases">
        <authorList>
            <person name="Dougan E. K."/>
            <person name="Rhodes N."/>
            <person name="Thang M."/>
            <person name="Chan C."/>
        </authorList>
    </citation>
    <scope>NUCLEOTIDE SEQUENCE</scope>
</reference>
<dbReference type="Proteomes" id="UP000649617">
    <property type="component" value="Unassembled WGS sequence"/>
</dbReference>
<dbReference type="OrthoDB" id="2996783at2759"/>
<gene>
    <name evidence="1" type="primary">PRDX6</name>
    <name evidence="1" type="ORF">SPIL2461_LOCUS1488</name>
</gene>
<keyword evidence="2" id="KW-1185">Reference proteome</keyword>
<dbReference type="EMBL" id="CAJNIZ010001451">
    <property type="protein sequence ID" value="CAE7191144.1"/>
    <property type="molecule type" value="Genomic_DNA"/>
</dbReference>
<name>A0A812IZF7_SYMPI</name>
<protein>
    <submittedName>
        <fullName evidence="1">PRDX6 protein</fullName>
    </submittedName>
</protein>
<evidence type="ECO:0000313" key="1">
    <source>
        <dbReference type="EMBL" id="CAE7191144.1"/>
    </source>
</evidence>
<accession>A0A812IZF7</accession>
<comment type="caution">
    <text evidence="1">The sequence shown here is derived from an EMBL/GenBank/DDBJ whole genome shotgun (WGS) entry which is preliminary data.</text>
</comment>
<dbReference type="SUPFAM" id="SSF52833">
    <property type="entry name" value="Thioredoxin-like"/>
    <property type="match status" value="1"/>
</dbReference>
<dbReference type="Gene3D" id="3.40.30.10">
    <property type="entry name" value="Glutaredoxin"/>
    <property type="match status" value="1"/>
</dbReference>
<sequence length="83" mass="9154">MMDPLEIDDFDRLAMPARALFLIGPDKRCRSTILYPATTGRNFAEVLRVIDSLYLTSCVQVGTPANWHSGDEVLLAMNAPEAA</sequence>
<evidence type="ECO:0000313" key="2">
    <source>
        <dbReference type="Proteomes" id="UP000649617"/>
    </source>
</evidence>
<dbReference type="AlphaFoldDB" id="A0A812IZF7"/>
<organism evidence="1 2">
    <name type="scientific">Symbiodinium pilosum</name>
    <name type="common">Dinoflagellate</name>
    <dbReference type="NCBI Taxonomy" id="2952"/>
    <lineage>
        <taxon>Eukaryota</taxon>
        <taxon>Sar</taxon>
        <taxon>Alveolata</taxon>
        <taxon>Dinophyceae</taxon>
        <taxon>Suessiales</taxon>
        <taxon>Symbiodiniaceae</taxon>
        <taxon>Symbiodinium</taxon>
    </lineage>
</organism>